<dbReference type="PANTHER" id="PTHR43201">
    <property type="entry name" value="ACYL-COA SYNTHETASE"/>
    <property type="match status" value="1"/>
</dbReference>
<dbReference type="SUPFAM" id="SSF56801">
    <property type="entry name" value="Acetyl-CoA synthetase-like"/>
    <property type="match status" value="1"/>
</dbReference>
<dbReference type="InterPro" id="IPR045851">
    <property type="entry name" value="AMP-bd_C_sf"/>
</dbReference>
<reference evidence="3 4" key="1">
    <citation type="submission" date="2018-01" db="EMBL/GenBank/DDBJ databases">
        <title>Complete genome sequence of Bacteriovorax stolpii DSM12778.</title>
        <authorList>
            <person name="Tang B."/>
            <person name="Chang J."/>
        </authorList>
    </citation>
    <scope>NUCLEOTIDE SEQUENCE [LARGE SCALE GENOMIC DNA]</scope>
    <source>
        <strain evidence="3 4">DSM 12778</strain>
    </source>
</reference>
<dbReference type="EMBL" id="CP025704">
    <property type="protein sequence ID" value="AUN97023.1"/>
    <property type="molecule type" value="Genomic_DNA"/>
</dbReference>
<dbReference type="AlphaFoldDB" id="A0A2K9NND6"/>
<keyword evidence="2" id="KW-0436">Ligase</keyword>
<protein>
    <submittedName>
        <fullName evidence="3">Uncharacterized protein</fullName>
    </submittedName>
</protein>
<keyword evidence="4" id="KW-1185">Reference proteome</keyword>
<organism evidence="3 4">
    <name type="scientific">Bacteriovorax stolpii</name>
    <name type="common">Bdellovibrio stolpii</name>
    <dbReference type="NCBI Taxonomy" id="960"/>
    <lineage>
        <taxon>Bacteria</taxon>
        <taxon>Pseudomonadati</taxon>
        <taxon>Bdellovibrionota</taxon>
        <taxon>Bacteriovoracia</taxon>
        <taxon>Bacteriovoracales</taxon>
        <taxon>Bacteriovoracaceae</taxon>
        <taxon>Bacteriovorax</taxon>
    </lineage>
</organism>
<dbReference type="PANTHER" id="PTHR43201:SF5">
    <property type="entry name" value="MEDIUM-CHAIN ACYL-COA LIGASE ACSF2, MITOCHONDRIAL"/>
    <property type="match status" value="1"/>
</dbReference>
<dbReference type="InterPro" id="IPR025110">
    <property type="entry name" value="AMP-bd_C"/>
</dbReference>
<accession>A0A2K9NND6</accession>
<dbReference type="RefSeq" id="WP_102242318.1">
    <property type="nucleotide sequence ID" value="NZ_CP025704.1"/>
</dbReference>
<name>A0A2K9NND6_BACTC</name>
<dbReference type="Proteomes" id="UP000235584">
    <property type="component" value="Chromosome"/>
</dbReference>
<evidence type="ECO:0000256" key="2">
    <source>
        <dbReference type="ARBA" id="ARBA00022598"/>
    </source>
</evidence>
<dbReference type="GO" id="GO:0006631">
    <property type="term" value="P:fatty acid metabolic process"/>
    <property type="evidence" value="ECO:0007669"/>
    <property type="project" value="TreeGrafter"/>
</dbReference>
<dbReference type="InterPro" id="IPR042099">
    <property type="entry name" value="ANL_N_sf"/>
</dbReference>
<dbReference type="Gene3D" id="3.30.300.30">
    <property type="match status" value="1"/>
</dbReference>
<comment type="similarity">
    <text evidence="1">Belongs to the ATP-dependent AMP-binding enzyme family.</text>
</comment>
<evidence type="ECO:0000256" key="1">
    <source>
        <dbReference type="ARBA" id="ARBA00006432"/>
    </source>
</evidence>
<dbReference type="InterPro" id="IPR000873">
    <property type="entry name" value="AMP-dep_synth/lig_dom"/>
</dbReference>
<dbReference type="Gene3D" id="3.40.50.12780">
    <property type="entry name" value="N-terminal domain of ligase-like"/>
    <property type="match status" value="1"/>
</dbReference>
<evidence type="ECO:0000313" key="3">
    <source>
        <dbReference type="EMBL" id="AUN97023.1"/>
    </source>
</evidence>
<proteinExistence type="inferred from homology"/>
<gene>
    <name evidence="3" type="ORF">C0V70_02655</name>
</gene>
<dbReference type="GO" id="GO:0031956">
    <property type="term" value="F:medium-chain fatty acid-CoA ligase activity"/>
    <property type="evidence" value="ECO:0007669"/>
    <property type="project" value="TreeGrafter"/>
</dbReference>
<dbReference type="KEGG" id="bsto:C0V70_02655"/>
<dbReference type="Pfam" id="PF00501">
    <property type="entry name" value="AMP-binding"/>
    <property type="match status" value="1"/>
</dbReference>
<dbReference type="Pfam" id="PF13193">
    <property type="entry name" value="AMP-binding_C"/>
    <property type="match status" value="1"/>
</dbReference>
<sequence>MEELYNSWKHSSKIFNISESGKKTYADFFNDLEKSREHLKKTFAHTQLFVLEASNDYQTYVKFVSCLLEKHCVFMSATYQFVDPEFRILLENETQSSFIYIAAEESFNDISNASATKNPIILQAIQDKLSPFLVRTSGTSGNKFKFICHSAEAFVRKYLQVQNHFQTTMAFSPADTIAGIETLMEAITHQNTLVSDREKMTPLKVSELIEKEQIDYFQTTPSFLNLMLISKAFSQEKMKMLKKIAYGSEPALSSSLLAIKEALPHIEFKHTYGMSEIGILSTTTDQNDPARFKFNQDINDFKIEEGALFIKTETRMLGYLNYVNQAPGWFKTGDAAELDGDGHIKILGRTDDLINLAGRKFYPYEVEDLLIRIEGAEDISVTAEKNALIGSVIVAKFLLAADYDEQDFRERLKVFCETQLPSFMCPHKILVTREPFITSRFKKDRKI</sequence>
<evidence type="ECO:0000313" key="4">
    <source>
        <dbReference type="Proteomes" id="UP000235584"/>
    </source>
</evidence>